<gene>
    <name evidence="1" type="ORF">GPZ80_11880</name>
</gene>
<protein>
    <submittedName>
        <fullName evidence="1">Uncharacterized protein</fullName>
    </submittedName>
</protein>
<organism evidence="1 2">
    <name type="scientific">Actinokineospora xionganensis</name>
    <dbReference type="NCBI Taxonomy" id="2684470"/>
    <lineage>
        <taxon>Bacteria</taxon>
        <taxon>Bacillati</taxon>
        <taxon>Actinomycetota</taxon>
        <taxon>Actinomycetes</taxon>
        <taxon>Pseudonocardiales</taxon>
        <taxon>Pseudonocardiaceae</taxon>
        <taxon>Actinokineospora</taxon>
    </lineage>
</organism>
<evidence type="ECO:0000313" key="2">
    <source>
        <dbReference type="Proteomes" id="UP000734823"/>
    </source>
</evidence>
<dbReference type="Proteomes" id="UP000734823">
    <property type="component" value="Unassembled WGS sequence"/>
</dbReference>
<dbReference type="RefSeq" id="WP_187220358.1">
    <property type="nucleotide sequence ID" value="NZ_JABVED010000005.1"/>
</dbReference>
<comment type="caution">
    <text evidence="1">The sequence shown here is derived from an EMBL/GenBank/DDBJ whole genome shotgun (WGS) entry which is preliminary data.</text>
</comment>
<sequence length="62" mass="7395">METAETRPRGALSKAVSTLWKKWPDQPLADHMENRLLRRVKLGISDPEVEQDRIERIRRTRR</sequence>
<proteinExistence type="predicted"/>
<keyword evidence="2" id="KW-1185">Reference proteome</keyword>
<reference evidence="1 2" key="1">
    <citation type="submission" date="2020-06" db="EMBL/GenBank/DDBJ databases">
        <title>Actinokineospora xiongansis sp. nov., isolated from soil of Baiyangdian.</title>
        <authorList>
            <person name="Zhang X."/>
        </authorList>
    </citation>
    <scope>NUCLEOTIDE SEQUENCE [LARGE SCALE GENOMIC DNA]</scope>
    <source>
        <strain evidence="1 2">HBU206404</strain>
    </source>
</reference>
<accession>A0ABR7L5A5</accession>
<dbReference type="EMBL" id="JABVED010000005">
    <property type="protein sequence ID" value="MBC6447870.1"/>
    <property type="molecule type" value="Genomic_DNA"/>
</dbReference>
<evidence type="ECO:0000313" key="1">
    <source>
        <dbReference type="EMBL" id="MBC6447870.1"/>
    </source>
</evidence>
<name>A0ABR7L5A5_9PSEU</name>